<evidence type="ECO:0000313" key="1">
    <source>
        <dbReference type="EMBL" id="BBH53679.1"/>
    </source>
</evidence>
<proteinExistence type="predicted"/>
<organism evidence="1 2">
    <name type="scientific">Fluviispira sanaruensis</name>
    <dbReference type="NCBI Taxonomy" id="2493639"/>
    <lineage>
        <taxon>Bacteria</taxon>
        <taxon>Pseudomonadati</taxon>
        <taxon>Bdellovibrionota</taxon>
        <taxon>Oligoflexia</taxon>
        <taxon>Silvanigrellales</taxon>
        <taxon>Silvanigrellaceae</taxon>
        <taxon>Fluviispira</taxon>
    </lineage>
</organism>
<dbReference type="RefSeq" id="WP_130610021.1">
    <property type="nucleotide sequence ID" value="NZ_AP019368.1"/>
</dbReference>
<name>A0A4P2VPH6_FLUSA</name>
<dbReference type="OrthoDB" id="5726381at2"/>
<protein>
    <submittedName>
        <fullName evidence="1">Uncharacterized protein</fullName>
    </submittedName>
</protein>
<sequence length="256" mass="29588">MKIDCKSIDNIPIIEVVENSTVGMKLIKNVIKLFDGNLLFNSSNVFKSTLKRDDFSGAHFIELKDENLLNDTFYLPFKENSVTAMELPSTGTVQTFITARMNGCSFYICRNLFTKKIVVCHANAINSSADDVKSVKDLVNKSPNWQSFNTQKSLARMMDIFSEKYKSKGNLQLLRSLYKDEYFKIVNHASNFYYLIKSIPSNDAVNFIGGTIVIGFRKNNKWSFYYQTIMNTNNINIKNYKLNYKIIESKKFFEEY</sequence>
<keyword evidence="2" id="KW-1185">Reference proteome</keyword>
<evidence type="ECO:0000313" key="2">
    <source>
        <dbReference type="Proteomes" id="UP000291236"/>
    </source>
</evidence>
<reference evidence="1 2" key="1">
    <citation type="submission" date="2018-12" db="EMBL/GenBank/DDBJ databases">
        <title>Rubrispira sanarue gen. nov., sp., nov., a member of the order Silvanigrellales, isolated from a brackish lake in Hamamatsu Japan.</title>
        <authorList>
            <person name="Maejima Y."/>
            <person name="Iino T."/>
            <person name="Muraguchi Y."/>
            <person name="Fukuda K."/>
            <person name="Nojiri H."/>
            <person name="Ohkuma M."/>
            <person name="Moriuchi R."/>
            <person name="Dohra H."/>
            <person name="Kimbara K."/>
            <person name="Shintani M."/>
        </authorList>
    </citation>
    <scope>NUCLEOTIDE SEQUENCE [LARGE SCALE GENOMIC DNA]</scope>
    <source>
        <strain evidence="1 2">RF1110005</strain>
    </source>
</reference>
<dbReference type="EMBL" id="AP019368">
    <property type="protein sequence ID" value="BBH53679.1"/>
    <property type="molecule type" value="Genomic_DNA"/>
</dbReference>
<dbReference type="AlphaFoldDB" id="A0A4P2VPH6"/>
<gene>
    <name evidence="1" type="ORF">JCM31447_21260</name>
</gene>
<dbReference type="KEGG" id="sbf:JCM31447_21260"/>
<dbReference type="Proteomes" id="UP000291236">
    <property type="component" value="Chromosome"/>
</dbReference>
<accession>A0A4P2VPH6</accession>